<organism evidence="5 6">
    <name type="scientific">Pomacea canaliculata</name>
    <name type="common">Golden apple snail</name>
    <dbReference type="NCBI Taxonomy" id="400727"/>
    <lineage>
        <taxon>Eukaryota</taxon>
        <taxon>Metazoa</taxon>
        <taxon>Spiralia</taxon>
        <taxon>Lophotrochozoa</taxon>
        <taxon>Mollusca</taxon>
        <taxon>Gastropoda</taxon>
        <taxon>Caenogastropoda</taxon>
        <taxon>Architaenioglossa</taxon>
        <taxon>Ampullarioidea</taxon>
        <taxon>Ampullariidae</taxon>
        <taxon>Pomacea</taxon>
    </lineage>
</organism>
<dbReference type="Proteomes" id="UP000245119">
    <property type="component" value="Linkage Group LG5"/>
</dbReference>
<evidence type="ECO:0000256" key="2">
    <source>
        <dbReference type="ARBA" id="ARBA00022598"/>
    </source>
</evidence>
<keyword evidence="6" id="KW-1185">Reference proteome</keyword>
<keyword evidence="2" id="KW-0436">Ligase</keyword>
<comment type="caution">
    <text evidence="5">The sequence shown here is derived from an EMBL/GenBank/DDBJ whole genome shotgun (WGS) entry which is preliminary data.</text>
</comment>
<comment type="similarity">
    <text evidence="1">Belongs to the ATP-dependent AMP-binding enzyme family.</text>
</comment>
<feature type="domain" description="AMP-binding enzyme C-terminal" evidence="4">
    <location>
        <begin position="350"/>
        <end position="400"/>
    </location>
</feature>
<evidence type="ECO:0000259" key="4">
    <source>
        <dbReference type="Pfam" id="PF13193"/>
    </source>
</evidence>
<evidence type="ECO:0000313" key="6">
    <source>
        <dbReference type="Proteomes" id="UP000245119"/>
    </source>
</evidence>
<dbReference type="InterPro" id="IPR000873">
    <property type="entry name" value="AMP-dep_synth/lig_dom"/>
</dbReference>
<proteinExistence type="inferred from homology"/>
<dbReference type="Gene3D" id="3.30.300.30">
    <property type="match status" value="1"/>
</dbReference>
<dbReference type="AlphaFoldDB" id="A0A2T7P9X3"/>
<dbReference type="OrthoDB" id="10253869at2759"/>
<dbReference type="Gene3D" id="3.40.50.12780">
    <property type="entry name" value="N-terminal domain of ligase-like"/>
    <property type="match status" value="1"/>
</dbReference>
<evidence type="ECO:0000259" key="3">
    <source>
        <dbReference type="Pfam" id="PF00501"/>
    </source>
</evidence>
<dbReference type="STRING" id="400727.A0A2T7P9X3"/>
<dbReference type="PANTHER" id="PTHR24096:SF149">
    <property type="entry name" value="AMP-BINDING DOMAIN-CONTAINING PROTEIN-RELATED"/>
    <property type="match status" value="1"/>
</dbReference>
<evidence type="ECO:0008006" key="7">
    <source>
        <dbReference type="Google" id="ProtNLM"/>
    </source>
</evidence>
<dbReference type="InterPro" id="IPR025110">
    <property type="entry name" value="AMP-bd_C"/>
</dbReference>
<dbReference type="GO" id="GO:0016405">
    <property type="term" value="F:CoA-ligase activity"/>
    <property type="evidence" value="ECO:0007669"/>
    <property type="project" value="TreeGrafter"/>
</dbReference>
<feature type="domain" description="AMP-dependent synthetase/ligase" evidence="3">
    <location>
        <begin position="2"/>
        <end position="297"/>
    </location>
</feature>
<evidence type="ECO:0000256" key="1">
    <source>
        <dbReference type="ARBA" id="ARBA00006432"/>
    </source>
</evidence>
<protein>
    <recommendedName>
        <fullName evidence="7">AMP-dependent synthetase/ligase domain-containing protein</fullName>
    </recommendedName>
</protein>
<dbReference type="SUPFAM" id="SSF56801">
    <property type="entry name" value="Acetyl-CoA synthetase-like"/>
    <property type="match status" value="1"/>
</dbReference>
<name>A0A2T7P9X3_POMCA</name>
<dbReference type="EMBL" id="PZQS01000005">
    <property type="protein sequence ID" value="PVD30213.1"/>
    <property type="molecule type" value="Genomic_DNA"/>
</dbReference>
<dbReference type="PANTHER" id="PTHR24096">
    <property type="entry name" value="LONG-CHAIN-FATTY-ACID--COA LIGASE"/>
    <property type="match status" value="1"/>
</dbReference>
<dbReference type="Pfam" id="PF00501">
    <property type="entry name" value="AMP-binding"/>
    <property type="match status" value="1"/>
</dbReference>
<gene>
    <name evidence="5" type="ORF">C0Q70_09475</name>
</gene>
<sequence length="431" mass="47114">MKLGLKQGAALCVVSRNSVEFVLLILGTYAIGAFVHTPNPLSMPDELRRQIELSEAKHVVTTPEFIASVQEAVKDTDTKIIIVGPRDGNLNFSDILALGSEDVLLPPAPVDPRTAIASLLFSSGTTGLPKGVIITQRNIMAWVHQFNAHDGPLLSTDDTTVLFLQLFHAYGQVVALSASLAYGCRVVLVTKFEINEFLSFVAKYRATFLFVVPPVIIAMVNHPKLSTYDLSSVRQAMSAAAPLGKELEIQLSQKMGRTFLVQGYGMTENMAVTLRSLRHQLPGSCGRLLPNTQAKVCAVQRHLSNQSFTECRLPEKSDVARIDADGFMYILDRLKELIKFKGEQVPPAMLEDILLNHPNIADACVIGKPDLEAGELPRAYVVPVEGAKLSEKEVIDYVARTKANDSEGAPILQIHSGRHAVRNAKLTQGKR</sequence>
<dbReference type="InterPro" id="IPR042099">
    <property type="entry name" value="ANL_N_sf"/>
</dbReference>
<dbReference type="PROSITE" id="PS00455">
    <property type="entry name" value="AMP_BINDING"/>
    <property type="match status" value="1"/>
</dbReference>
<dbReference type="InterPro" id="IPR045851">
    <property type="entry name" value="AMP-bd_C_sf"/>
</dbReference>
<dbReference type="Pfam" id="PF13193">
    <property type="entry name" value="AMP-binding_C"/>
    <property type="match status" value="1"/>
</dbReference>
<evidence type="ECO:0000313" key="5">
    <source>
        <dbReference type="EMBL" id="PVD30213.1"/>
    </source>
</evidence>
<dbReference type="InterPro" id="IPR020845">
    <property type="entry name" value="AMP-binding_CS"/>
</dbReference>
<accession>A0A2T7P9X3</accession>
<reference evidence="5 6" key="1">
    <citation type="submission" date="2018-04" db="EMBL/GenBank/DDBJ databases">
        <title>The genome of golden apple snail Pomacea canaliculata provides insight into stress tolerance and invasive adaptation.</title>
        <authorList>
            <person name="Liu C."/>
            <person name="Liu B."/>
            <person name="Ren Y."/>
            <person name="Zhang Y."/>
            <person name="Wang H."/>
            <person name="Li S."/>
            <person name="Jiang F."/>
            <person name="Yin L."/>
            <person name="Zhang G."/>
            <person name="Qian W."/>
            <person name="Fan W."/>
        </authorList>
    </citation>
    <scope>NUCLEOTIDE SEQUENCE [LARGE SCALE GENOMIC DNA]</scope>
    <source>
        <strain evidence="5">SZHN2017</strain>
        <tissue evidence="5">Muscle</tissue>
    </source>
</reference>